<evidence type="ECO:0000313" key="3">
    <source>
        <dbReference type="Proteomes" id="UP001280121"/>
    </source>
</evidence>
<protein>
    <recommendedName>
        <fullName evidence="1">Reverse transcriptase domain-containing protein</fullName>
    </recommendedName>
</protein>
<keyword evidence="3" id="KW-1185">Reference proteome</keyword>
<comment type="caution">
    <text evidence="2">The sequence shown here is derived from an EMBL/GenBank/DDBJ whole genome shotgun (WGS) entry which is preliminary data.</text>
</comment>
<accession>A0AAD9TP55</accession>
<sequence length="306" mass="34690">MRCVSFVSFAFTINDAVCRSVKPSRGLRQGDPLSPYLFLLCAEGLSSTINSTLLENSLSGFRCKIPGPNISHFYFTDDSLLFSNASDYECMLIRQLLDDYLNASGQVINFDKLVMCFSKNVSWAEGDRLANLVGVKHVKCHERYLGLPSLNCKNKRKLVTGIKYRIRAKIDGWKGRLLSIGGREVLLNAVVQAIPTYIMGLFKLPMSFIGDIHKLCNKFLWGSSEEKSKIHWCDWRNMCFSKEEKGLGFRDLKIFNRALLTKQYWRLMKNLDSLAGKVLKSCYFSDSNFLDAKPKTKGSIIGQSLL</sequence>
<reference evidence="2" key="1">
    <citation type="journal article" date="2023" name="Plant J.">
        <title>Genome sequences and population genomics provide insights into the demographic history, inbreeding, and mutation load of two 'living fossil' tree species of Dipteronia.</title>
        <authorList>
            <person name="Feng Y."/>
            <person name="Comes H.P."/>
            <person name="Chen J."/>
            <person name="Zhu S."/>
            <person name="Lu R."/>
            <person name="Zhang X."/>
            <person name="Li P."/>
            <person name="Qiu J."/>
            <person name="Olsen K.M."/>
            <person name="Qiu Y."/>
        </authorList>
    </citation>
    <scope>NUCLEOTIDE SEQUENCE</scope>
    <source>
        <strain evidence="2">KIB01</strain>
    </source>
</reference>
<organism evidence="2 3">
    <name type="scientific">Dipteronia dyeriana</name>
    <dbReference type="NCBI Taxonomy" id="168575"/>
    <lineage>
        <taxon>Eukaryota</taxon>
        <taxon>Viridiplantae</taxon>
        <taxon>Streptophyta</taxon>
        <taxon>Embryophyta</taxon>
        <taxon>Tracheophyta</taxon>
        <taxon>Spermatophyta</taxon>
        <taxon>Magnoliopsida</taxon>
        <taxon>eudicotyledons</taxon>
        <taxon>Gunneridae</taxon>
        <taxon>Pentapetalae</taxon>
        <taxon>rosids</taxon>
        <taxon>malvids</taxon>
        <taxon>Sapindales</taxon>
        <taxon>Sapindaceae</taxon>
        <taxon>Hippocastanoideae</taxon>
        <taxon>Acereae</taxon>
        <taxon>Dipteronia</taxon>
    </lineage>
</organism>
<dbReference type="Proteomes" id="UP001280121">
    <property type="component" value="Unassembled WGS sequence"/>
</dbReference>
<dbReference type="PANTHER" id="PTHR33116:SF86">
    <property type="entry name" value="REVERSE TRANSCRIPTASE DOMAIN-CONTAINING PROTEIN"/>
    <property type="match status" value="1"/>
</dbReference>
<dbReference type="AlphaFoldDB" id="A0AAD9TP55"/>
<dbReference type="Pfam" id="PF00078">
    <property type="entry name" value="RVT_1"/>
    <property type="match status" value="1"/>
</dbReference>
<dbReference type="PANTHER" id="PTHR33116">
    <property type="entry name" value="REVERSE TRANSCRIPTASE ZINC-BINDING DOMAIN-CONTAINING PROTEIN-RELATED-RELATED"/>
    <property type="match status" value="1"/>
</dbReference>
<proteinExistence type="predicted"/>
<dbReference type="EMBL" id="JANJYI010000008">
    <property type="protein sequence ID" value="KAK2639321.1"/>
    <property type="molecule type" value="Genomic_DNA"/>
</dbReference>
<gene>
    <name evidence="2" type="ORF">Ddye_027116</name>
</gene>
<dbReference type="PROSITE" id="PS50878">
    <property type="entry name" value="RT_POL"/>
    <property type="match status" value="1"/>
</dbReference>
<evidence type="ECO:0000259" key="1">
    <source>
        <dbReference type="PROSITE" id="PS50878"/>
    </source>
</evidence>
<feature type="domain" description="Reverse transcriptase" evidence="1">
    <location>
        <begin position="1"/>
        <end position="149"/>
    </location>
</feature>
<name>A0AAD9TP55_9ROSI</name>
<evidence type="ECO:0000313" key="2">
    <source>
        <dbReference type="EMBL" id="KAK2639321.1"/>
    </source>
</evidence>
<dbReference type="InterPro" id="IPR000477">
    <property type="entry name" value="RT_dom"/>
</dbReference>